<keyword evidence="4" id="KW-1185">Reference proteome</keyword>
<dbReference type="Proteomes" id="UP000190166">
    <property type="component" value="Unassembled WGS sequence"/>
</dbReference>
<dbReference type="InterPro" id="IPR011008">
    <property type="entry name" value="Dimeric_a/b-barrel"/>
</dbReference>
<dbReference type="EMBL" id="FUZZ01000001">
    <property type="protein sequence ID" value="SKC98290.1"/>
    <property type="molecule type" value="Genomic_DNA"/>
</dbReference>
<dbReference type="STRING" id="393003.SAMN05660461_1149"/>
<dbReference type="InterPro" id="IPR005545">
    <property type="entry name" value="YCII"/>
</dbReference>
<protein>
    <submittedName>
        <fullName evidence="3">Uncharacterized conserved protein</fullName>
    </submittedName>
</protein>
<organism evidence="3 4">
    <name type="scientific">Chitinophaga ginsengisegetis</name>
    <dbReference type="NCBI Taxonomy" id="393003"/>
    <lineage>
        <taxon>Bacteria</taxon>
        <taxon>Pseudomonadati</taxon>
        <taxon>Bacteroidota</taxon>
        <taxon>Chitinophagia</taxon>
        <taxon>Chitinophagales</taxon>
        <taxon>Chitinophagaceae</taxon>
        <taxon>Chitinophaga</taxon>
    </lineage>
</organism>
<dbReference type="RefSeq" id="WP_079468434.1">
    <property type="nucleotide sequence ID" value="NZ_FUZZ01000001.1"/>
</dbReference>
<evidence type="ECO:0000313" key="4">
    <source>
        <dbReference type="Proteomes" id="UP000190166"/>
    </source>
</evidence>
<evidence type="ECO:0000259" key="2">
    <source>
        <dbReference type="Pfam" id="PF03795"/>
    </source>
</evidence>
<dbReference type="SUPFAM" id="SSF54909">
    <property type="entry name" value="Dimeric alpha+beta barrel"/>
    <property type="match status" value="1"/>
</dbReference>
<gene>
    <name evidence="3" type="ORF">SAMN05660461_1149</name>
</gene>
<accession>A0A1T5NCM6</accession>
<sequence>MEEFMLIFRHEDGTKVASPEQIQVWMKQTMDWIGGIAAQNKFVEGNGLPFADSRVVHHNNVVTNGPFGEIKETIGGYIIVKAESVEEAVEFAKGSPVLQGDGNTVEVRKVDRH</sequence>
<reference evidence="3 4" key="1">
    <citation type="submission" date="2017-02" db="EMBL/GenBank/DDBJ databases">
        <authorList>
            <person name="Peterson S.W."/>
        </authorList>
    </citation>
    <scope>NUCLEOTIDE SEQUENCE [LARGE SCALE GENOMIC DNA]</scope>
    <source>
        <strain evidence="3 4">DSM 18108</strain>
    </source>
</reference>
<dbReference type="Gene3D" id="3.30.70.1060">
    <property type="entry name" value="Dimeric alpha+beta barrel"/>
    <property type="match status" value="1"/>
</dbReference>
<dbReference type="PANTHER" id="PTHR35174">
    <property type="entry name" value="BLL7171 PROTEIN-RELATED"/>
    <property type="match status" value="1"/>
</dbReference>
<feature type="domain" description="YCII-related" evidence="2">
    <location>
        <begin position="13"/>
        <end position="109"/>
    </location>
</feature>
<comment type="similarity">
    <text evidence="1">Belongs to the YciI family.</text>
</comment>
<evidence type="ECO:0000256" key="1">
    <source>
        <dbReference type="ARBA" id="ARBA00007689"/>
    </source>
</evidence>
<evidence type="ECO:0000313" key="3">
    <source>
        <dbReference type="EMBL" id="SKC98290.1"/>
    </source>
</evidence>
<dbReference type="Pfam" id="PF03795">
    <property type="entry name" value="YCII"/>
    <property type="match status" value="1"/>
</dbReference>
<dbReference type="AlphaFoldDB" id="A0A1T5NCM6"/>
<dbReference type="PANTHER" id="PTHR35174:SF1">
    <property type="entry name" value="BLL0086 PROTEIN"/>
    <property type="match status" value="1"/>
</dbReference>
<name>A0A1T5NCM6_9BACT</name>
<proteinExistence type="inferred from homology"/>